<evidence type="ECO:0000256" key="2">
    <source>
        <dbReference type="ARBA" id="ARBA00004286"/>
    </source>
</evidence>
<evidence type="ECO:0000313" key="14">
    <source>
        <dbReference type="EMBL" id="KAG5558352.1"/>
    </source>
</evidence>
<name>A0AAV6L053_9ERIC</name>
<evidence type="ECO:0000256" key="8">
    <source>
        <dbReference type="ARBA" id="ARBA00023054"/>
    </source>
</evidence>
<dbReference type="GO" id="GO:0005524">
    <property type="term" value="F:ATP binding"/>
    <property type="evidence" value="ECO:0007669"/>
    <property type="project" value="UniProtKB-KW"/>
</dbReference>
<dbReference type="Gene3D" id="1.10.287.1490">
    <property type="match status" value="1"/>
</dbReference>
<comment type="subcellular location">
    <subcellularLocation>
        <location evidence="2">Chromosome</location>
    </subcellularLocation>
    <subcellularLocation>
        <location evidence="1">Nucleus</location>
    </subcellularLocation>
</comment>
<evidence type="ECO:0000256" key="6">
    <source>
        <dbReference type="ARBA" id="ARBA00022763"/>
    </source>
</evidence>
<dbReference type="InterPro" id="IPR027417">
    <property type="entry name" value="P-loop_NTPase"/>
</dbReference>
<dbReference type="SUPFAM" id="SSF52540">
    <property type="entry name" value="P-loop containing nucleoside triphosphate hydrolases"/>
    <property type="match status" value="1"/>
</dbReference>
<organism evidence="14 15">
    <name type="scientific">Rhododendron griersonianum</name>
    <dbReference type="NCBI Taxonomy" id="479676"/>
    <lineage>
        <taxon>Eukaryota</taxon>
        <taxon>Viridiplantae</taxon>
        <taxon>Streptophyta</taxon>
        <taxon>Embryophyta</taxon>
        <taxon>Tracheophyta</taxon>
        <taxon>Spermatophyta</taxon>
        <taxon>Magnoliopsida</taxon>
        <taxon>eudicotyledons</taxon>
        <taxon>Gunneridae</taxon>
        <taxon>Pentapetalae</taxon>
        <taxon>asterids</taxon>
        <taxon>Ericales</taxon>
        <taxon>Ericaceae</taxon>
        <taxon>Ericoideae</taxon>
        <taxon>Rhodoreae</taxon>
        <taxon>Rhododendron</taxon>
    </lineage>
</organism>
<keyword evidence="15" id="KW-1185">Reference proteome</keyword>
<dbReference type="GO" id="GO:0003684">
    <property type="term" value="F:damaged DNA binding"/>
    <property type="evidence" value="ECO:0007669"/>
    <property type="project" value="TreeGrafter"/>
</dbReference>
<keyword evidence="7" id="KW-0067">ATP-binding</keyword>
<feature type="domain" description="RecF/RecN/SMC N-terminal" evidence="13">
    <location>
        <begin position="22"/>
        <end position="1208"/>
    </location>
</feature>
<evidence type="ECO:0000256" key="10">
    <source>
        <dbReference type="ARBA" id="ARBA00023204"/>
    </source>
</evidence>
<dbReference type="Proteomes" id="UP000823749">
    <property type="component" value="Chromosome 3"/>
</dbReference>
<accession>A0AAV6L053</accession>
<evidence type="ECO:0000256" key="1">
    <source>
        <dbReference type="ARBA" id="ARBA00004123"/>
    </source>
</evidence>
<feature type="coiled-coil region" evidence="12">
    <location>
        <begin position="291"/>
        <end position="512"/>
    </location>
</feature>
<evidence type="ECO:0000256" key="5">
    <source>
        <dbReference type="ARBA" id="ARBA00022741"/>
    </source>
</evidence>
<keyword evidence="11" id="KW-0539">Nucleus</keyword>
<gene>
    <name evidence="14" type="ORF">RHGRI_008319</name>
</gene>
<keyword evidence="5" id="KW-0547">Nucleotide-binding</keyword>
<evidence type="ECO:0000256" key="4">
    <source>
        <dbReference type="ARBA" id="ARBA00022454"/>
    </source>
</evidence>
<keyword evidence="6" id="KW-0227">DNA damage</keyword>
<evidence type="ECO:0000256" key="12">
    <source>
        <dbReference type="SAM" id="Coils"/>
    </source>
</evidence>
<dbReference type="GO" id="GO:0035861">
    <property type="term" value="C:site of double-strand break"/>
    <property type="evidence" value="ECO:0007669"/>
    <property type="project" value="TreeGrafter"/>
</dbReference>
<comment type="caution">
    <text evidence="14">The sequence shown here is derived from an EMBL/GenBank/DDBJ whole genome shotgun (WGS) entry which is preliminary data.</text>
</comment>
<sequence>MEDSRAFTGPTGDPYHSQAGIISKIRLENFMCHSNLEIEFGDSINFVTGQNGSGKSAILTALCVAFGCRAKGTQRAATLKDFIKTGCSYAVVDLQIKNQGDDAFKPDLYGDMIIIERRISEMTSSLVLKNRQDAIGVEILLGELGELMMARMEGFKVKLETDLWVNTGKVATIPEYNACRRKVASRREDLRELVEHFNIIPHGWDYNVLSFKHNAFLLYLAQNIVIILTVCLPAETEDLSLSMRIKEIDVENPCVIMSQDKSREFLHSGNDKDKFKFYFKATLLHQVDELLKSISSQLVDANEVVNELESSIRPVEKELKELQEKIKNMEHIEEISQRVQLLKKRLAWSWVYDVDKQLQEQSEKIETLKSRIPKCQDRIDCQFGKIEELRGHLTKKKAQIASMMERTSEVRRMKDELQQSLSLATKERLELEGDHGRKINLIQKMVNRVKSLEQKIYDIHEEHTKNTQAEEFEIEERLKQLQDEFNAANLSLSRLKEEEEALSDSLSVQQDELEKISRESSAAPICLRQHSLAFVYLRRHSPDPRLSPATLPDLCFRYFSPESVFYGTDLPSAHLAGLRLYPATLACLRRPSSDSLLSPATLLDLFLTFCPSVTSIADNEKKHREIGSSIRDLRLNQSNKVTAFGGFRVTNLLQAIERHHHRFKRPPIGPIGAHVLAKSCRLTYCLNCLDSVGKKPRSRQWQSLVNGDMWAVAVESAVGKILNAFIVTDHKDSVLLRGCAKEAGYNHLQIVIYDFTRPRLSIPNHMLPQTNHPTTISVVHSDNPTVLNVLVDLGNAERQVLVRNYDEGKTVAFEQRVANLKEVFTSDGFKMFSRANAQTILPPNKKGRASRLCGSYDNQIKNLERDALSAQEQAQQCRGKKRKVEEGLQDLNNKLRSAKRRCWETERLVAQKKYALQDVKNSQVTEASSAPASNVDELLHEISKIQEDLQENEMLVEVIRARMKEADAKASVLKASFENLCESAKGEIDAFEEEERELILIEEDLHSKEAEKIHYEKVMNNKVLPEIKAAEAQYEELKNLRTESYRKASIICPESDLEALEGCEASTPEQLSDLLSRLNRTLQRESDRFNGHLKNKGISGLVKVNYAEEKLSIEVKMPQDASSNNVRDTRGLSGGERSFSTLCFALALHEMTEAPFRAMDEFDVFMDAVSRKISLDTLVDFALAQGSQWIFITPHDISMVKQGERIKKQQMAAPRT</sequence>
<keyword evidence="4" id="KW-0158">Chromosome</keyword>
<dbReference type="GO" id="GO:0051276">
    <property type="term" value="P:chromosome organization"/>
    <property type="evidence" value="ECO:0007669"/>
    <property type="project" value="UniProtKB-ARBA"/>
</dbReference>
<evidence type="ECO:0000313" key="15">
    <source>
        <dbReference type="Proteomes" id="UP000823749"/>
    </source>
</evidence>
<comment type="similarity">
    <text evidence="3">Belongs to the SMC family. SMC6 subfamily.</text>
</comment>
<keyword evidence="9" id="KW-0233">DNA recombination</keyword>
<keyword evidence="10" id="KW-0234">DNA repair</keyword>
<dbReference type="GO" id="GO:0003697">
    <property type="term" value="F:single-stranded DNA binding"/>
    <property type="evidence" value="ECO:0007669"/>
    <property type="project" value="TreeGrafter"/>
</dbReference>
<dbReference type="AlphaFoldDB" id="A0AAV6L053"/>
<keyword evidence="8 12" id="KW-0175">Coiled coil</keyword>
<dbReference type="EMBL" id="JACTNZ010000003">
    <property type="protein sequence ID" value="KAG5558352.1"/>
    <property type="molecule type" value="Genomic_DNA"/>
</dbReference>
<feature type="coiled-coil region" evidence="12">
    <location>
        <begin position="935"/>
        <end position="1047"/>
    </location>
</feature>
<evidence type="ECO:0000256" key="7">
    <source>
        <dbReference type="ARBA" id="ARBA00022840"/>
    </source>
</evidence>
<dbReference type="GO" id="GO:0005634">
    <property type="term" value="C:nucleus"/>
    <property type="evidence" value="ECO:0007669"/>
    <property type="project" value="UniProtKB-SubCell"/>
</dbReference>
<proteinExistence type="inferred from homology"/>
<dbReference type="GO" id="GO:0000724">
    <property type="term" value="P:double-strand break repair via homologous recombination"/>
    <property type="evidence" value="ECO:0007669"/>
    <property type="project" value="TreeGrafter"/>
</dbReference>
<evidence type="ECO:0000256" key="11">
    <source>
        <dbReference type="ARBA" id="ARBA00023242"/>
    </source>
</evidence>
<protein>
    <recommendedName>
        <fullName evidence="13">RecF/RecN/SMC N-terminal domain-containing protein</fullName>
    </recommendedName>
</protein>
<dbReference type="Gene3D" id="3.40.50.300">
    <property type="entry name" value="P-loop containing nucleotide triphosphate hydrolases"/>
    <property type="match status" value="2"/>
</dbReference>
<dbReference type="PANTHER" id="PTHR19306">
    <property type="entry name" value="STRUCTURAL MAINTENANCE OF CHROMOSOMES 5,6 SMC5, SMC6"/>
    <property type="match status" value="1"/>
</dbReference>
<feature type="coiled-coil region" evidence="12">
    <location>
        <begin position="853"/>
        <end position="908"/>
    </location>
</feature>
<evidence type="ECO:0000259" key="13">
    <source>
        <dbReference type="Pfam" id="PF02463"/>
    </source>
</evidence>
<dbReference type="GO" id="GO:0030915">
    <property type="term" value="C:Smc5-Smc6 complex"/>
    <property type="evidence" value="ECO:0007669"/>
    <property type="project" value="TreeGrafter"/>
</dbReference>
<dbReference type="InterPro" id="IPR003395">
    <property type="entry name" value="RecF/RecN/SMC_N"/>
</dbReference>
<evidence type="ECO:0000256" key="3">
    <source>
        <dbReference type="ARBA" id="ARBA00006793"/>
    </source>
</evidence>
<dbReference type="PANTHER" id="PTHR19306:SF6">
    <property type="entry name" value="STRUCTURAL MAINTENANCE OF CHROMOSOMES PROTEIN 6"/>
    <property type="match status" value="1"/>
</dbReference>
<reference evidence="14" key="1">
    <citation type="submission" date="2020-08" db="EMBL/GenBank/DDBJ databases">
        <title>Plant Genome Project.</title>
        <authorList>
            <person name="Zhang R.-G."/>
        </authorList>
    </citation>
    <scope>NUCLEOTIDE SEQUENCE</scope>
    <source>
        <strain evidence="14">WSP0</strain>
        <tissue evidence="14">Leaf</tissue>
    </source>
</reference>
<evidence type="ECO:0000256" key="9">
    <source>
        <dbReference type="ARBA" id="ARBA00023172"/>
    </source>
</evidence>
<dbReference type="Pfam" id="PF02463">
    <property type="entry name" value="SMC_N"/>
    <property type="match status" value="1"/>
</dbReference>